<proteinExistence type="predicted"/>
<accession>A0A6S7FF87</accession>
<feature type="region of interest" description="Disordered" evidence="1">
    <location>
        <begin position="1"/>
        <end position="36"/>
    </location>
</feature>
<organism evidence="2 3">
    <name type="scientific">Paramuricea clavata</name>
    <name type="common">Red gorgonian</name>
    <name type="synonym">Violescent sea-whip</name>
    <dbReference type="NCBI Taxonomy" id="317549"/>
    <lineage>
        <taxon>Eukaryota</taxon>
        <taxon>Metazoa</taxon>
        <taxon>Cnidaria</taxon>
        <taxon>Anthozoa</taxon>
        <taxon>Octocorallia</taxon>
        <taxon>Malacalcyonacea</taxon>
        <taxon>Plexauridae</taxon>
        <taxon>Paramuricea</taxon>
    </lineage>
</organism>
<feature type="region of interest" description="Disordered" evidence="1">
    <location>
        <begin position="129"/>
        <end position="191"/>
    </location>
</feature>
<evidence type="ECO:0000256" key="1">
    <source>
        <dbReference type="SAM" id="MobiDB-lite"/>
    </source>
</evidence>
<feature type="compositionally biased region" description="Polar residues" evidence="1">
    <location>
        <begin position="144"/>
        <end position="153"/>
    </location>
</feature>
<dbReference type="EMBL" id="CACRXK020000068">
    <property type="protein sequence ID" value="CAB3977748.1"/>
    <property type="molecule type" value="Genomic_DNA"/>
</dbReference>
<dbReference type="Proteomes" id="UP001152795">
    <property type="component" value="Unassembled WGS sequence"/>
</dbReference>
<dbReference type="AlphaFoldDB" id="A0A6S7FF87"/>
<sequence length="191" mass="21564">MTPGKRFSKIPVAQTPPNKDRPPGKSPEKSALTPEQVGQLARLIQMYQKDNMDNDVPSPQKMFQYLREVQIRGENEGKQRNKDSFFEEPMIAADRKESKAKRKLEVNIQPGKLKEVPVQADPDVTVNSSLASKHFFDETRRPGRTTTITSDSELATLRRPDSKTTKSRKSQNSAVTKPLKRATGKTSKAWK</sequence>
<feature type="compositionally biased region" description="Basic residues" evidence="1">
    <location>
        <begin position="178"/>
        <end position="191"/>
    </location>
</feature>
<reference evidence="2" key="1">
    <citation type="submission" date="2020-04" db="EMBL/GenBank/DDBJ databases">
        <authorList>
            <person name="Alioto T."/>
            <person name="Alioto T."/>
            <person name="Gomez Garrido J."/>
        </authorList>
    </citation>
    <scope>NUCLEOTIDE SEQUENCE</scope>
    <source>
        <strain evidence="2">A484AB</strain>
    </source>
</reference>
<protein>
    <submittedName>
        <fullName evidence="2">Uncharacterized protein</fullName>
    </submittedName>
</protein>
<comment type="caution">
    <text evidence="2">The sequence shown here is derived from an EMBL/GenBank/DDBJ whole genome shotgun (WGS) entry which is preliminary data.</text>
</comment>
<gene>
    <name evidence="2" type="ORF">PACLA_8A030022</name>
</gene>
<feature type="compositionally biased region" description="Basic and acidic residues" evidence="1">
    <location>
        <begin position="18"/>
        <end position="28"/>
    </location>
</feature>
<keyword evidence="3" id="KW-1185">Reference proteome</keyword>
<evidence type="ECO:0000313" key="3">
    <source>
        <dbReference type="Proteomes" id="UP001152795"/>
    </source>
</evidence>
<evidence type="ECO:0000313" key="2">
    <source>
        <dbReference type="EMBL" id="CAB3977748.1"/>
    </source>
</evidence>
<name>A0A6S7FF87_PARCT</name>